<dbReference type="Gene3D" id="2.60.120.10">
    <property type="entry name" value="Jelly Rolls"/>
    <property type="match status" value="1"/>
</dbReference>
<evidence type="ECO:0000256" key="2">
    <source>
        <dbReference type="ARBA" id="ARBA00023125"/>
    </source>
</evidence>
<evidence type="ECO:0000256" key="1">
    <source>
        <dbReference type="ARBA" id="ARBA00023015"/>
    </source>
</evidence>
<dbReference type="SUPFAM" id="SSF51215">
    <property type="entry name" value="Regulatory protein AraC"/>
    <property type="match status" value="1"/>
</dbReference>
<organism evidence="6 7">
    <name type="scientific">Solibaculum mannosilyticum</name>
    <dbReference type="NCBI Taxonomy" id="2780922"/>
    <lineage>
        <taxon>Bacteria</taxon>
        <taxon>Bacillati</taxon>
        <taxon>Bacillota</taxon>
        <taxon>Clostridia</taxon>
        <taxon>Eubacteriales</taxon>
        <taxon>Oscillospiraceae</taxon>
        <taxon>Solibaculum</taxon>
    </lineage>
</organism>
<keyword evidence="1" id="KW-0805">Transcription regulation</keyword>
<protein>
    <submittedName>
        <fullName evidence="6">AraC family transcriptional regulator</fullName>
    </submittedName>
</protein>
<evidence type="ECO:0000313" key="6">
    <source>
        <dbReference type="EMBL" id="BCI60525.1"/>
    </source>
</evidence>
<dbReference type="InterPro" id="IPR018062">
    <property type="entry name" value="HTH_AraC-typ_CS"/>
</dbReference>
<dbReference type="InterPro" id="IPR003313">
    <property type="entry name" value="AraC-bd"/>
</dbReference>
<dbReference type="InterPro" id="IPR014710">
    <property type="entry name" value="RmlC-like_jellyroll"/>
</dbReference>
<dbReference type="InterPro" id="IPR037923">
    <property type="entry name" value="HTH-like"/>
</dbReference>
<keyword evidence="3" id="KW-0010">Activator</keyword>
<dbReference type="EMBL" id="AP023321">
    <property type="protein sequence ID" value="BCI60525.1"/>
    <property type="molecule type" value="Genomic_DNA"/>
</dbReference>
<reference evidence="7" key="1">
    <citation type="submission" date="2020-07" db="EMBL/GenBank/DDBJ databases">
        <title>Complete genome sequencing of Clostridia bacterium strain 12CBH8.</title>
        <authorList>
            <person name="Sakamoto M."/>
            <person name="Murakami T."/>
            <person name="Mori H."/>
        </authorList>
    </citation>
    <scope>NUCLEOTIDE SEQUENCE [LARGE SCALE GENOMIC DNA]</scope>
    <source>
        <strain evidence="7">12CBH8</strain>
    </source>
</reference>
<name>A0A7I8D3G0_9FIRM</name>
<evidence type="ECO:0000256" key="4">
    <source>
        <dbReference type="ARBA" id="ARBA00023163"/>
    </source>
</evidence>
<evidence type="ECO:0000256" key="3">
    <source>
        <dbReference type="ARBA" id="ARBA00023159"/>
    </source>
</evidence>
<dbReference type="GO" id="GO:0043565">
    <property type="term" value="F:sequence-specific DNA binding"/>
    <property type="evidence" value="ECO:0007669"/>
    <property type="project" value="InterPro"/>
</dbReference>
<dbReference type="Proteomes" id="UP000593890">
    <property type="component" value="Chromosome"/>
</dbReference>
<dbReference type="PANTHER" id="PTHR46796">
    <property type="entry name" value="HTH-TYPE TRANSCRIPTIONAL ACTIVATOR RHAS-RELATED"/>
    <property type="match status" value="1"/>
</dbReference>
<dbReference type="CDD" id="cd06986">
    <property type="entry name" value="cupin_MmsR-like_N"/>
    <property type="match status" value="1"/>
</dbReference>
<dbReference type="InterPro" id="IPR050204">
    <property type="entry name" value="AraC_XylS_family_regulators"/>
</dbReference>
<dbReference type="InterPro" id="IPR018060">
    <property type="entry name" value="HTH_AraC"/>
</dbReference>
<dbReference type="SUPFAM" id="SSF46689">
    <property type="entry name" value="Homeodomain-like"/>
    <property type="match status" value="2"/>
</dbReference>
<dbReference type="Pfam" id="PF12833">
    <property type="entry name" value="HTH_18"/>
    <property type="match status" value="1"/>
</dbReference>
<dbReference type="RefSeq" id="WP_090266301.1">
    <property type="nucleotide sequence ID" value="NZ_AP023321.1"/>
</dbReference>
<dbReference type="AlphaFoldDB" id="A0A7I8D3G0"/>
<dbReference type="PROSITE" id="PS01124">
    <property type="entry name" value="HTH_ARAC_FAMILY_2"/>
    <property type="match status" value="1"/>
</dbReference>
<evidence type="ECO:0000259" key="5">
    <source>
        <dbReference type="PROSITE" id="PS01124"/>
    </source>
</evidence>
<gene>
    <name evidence="6" type="ORF">C12CBH8_11640</name>
</gene>
<dbReference type="GO" id="GO:0003700">
    <property type="term" value="F:DNA-binding transcription factor activity"/>
    <property type="evidence" value="ECO:0007669"/>
    <property type="project" value="InterPro"/>
</dbReference>
<dbReference type="KEGG" id="sman:C12CBH8_11640"/>
<feature type="domain" description="HTH araC/xylS-type" evidence="5">
    <location>
        <begin position="178"/>
        <end position="275"/>
    </location>
</feature>
<proteinExistence type="predicted"/>
<keyword evidence="4" id="KW-0804">Transcription</keyword>
<dbReference type="InterPro" id="IPR009057">
    <property type="entry name" value="Homeodomain-like_sf"/>
</dbReference>
<dbReference type="SMART" id="SM00342">
    <property type="entry name" value="HTH_ARAC"/>
    <property type="match status" value="1"/>
</dbReference>
<keyword evidence="7" id="KW-1185">Reference proteome</keyword>
<accession>A0A7I8D3G0</accession>
<dbReference type="PROSITE" id="PS00041">
    <property type="entry name" value="HTH_ARAC_FAMILY_1"/>
    <property type="match status" value="1"/>
</dbReference>
<sequence length="276" mass="31216">MAQEAFKHSYKVNHSASMGLTVYNCGLQKCEPGHSWGPAVRDHYLIHYILSGRGHYEVGDKQYELSAGSGFLAAPSTVIYYQADQDDPWQYTWVGFNGAEADHLMRLVGLSMEHPIFYAELDGPIPSLIASILEVTGHRPSDEIRMEGKLLEFLAALVELNGHNDCHHEVGASRRYVEKALQYIQYNYSRAINVGDIAESVGISRSHLYRLFMEELNISPNEYLTRFRIDQACDLLEQGLSVSEAAYSSGFSDQLYFSRVFKKRKNVPPSKYAPHK</sequence>
<dbReference type="Gene3D" id="1.10.10.60">
    <property type="entry name" value="Homeodomain-like"/>
    <property type="match status" value="2"/>
</dbReference>
<keyword evidence="2" id="KW-0238">DNA-binding</keyword>
<evidence type="ECO:0000313" key="7">
    <source>
        <dbReference type="Proteomes" id="UP000593890"/>
    </source>
</evidence>
<dbReference type="Pfam" id="PF02311">
    <property type="entry name" value="AraC_binding"/>
    <property type="match status" value="1"/>
</dbReference>